<proteinExistence type="predicted"/>
<sequence>MNWSILLQTGDWVTGTSAGDEKFIGFVEAVRGGSVRVWVTQCDRESAIGTSIEAPLSKVKKMPDAAPAEKAELLDLIELALATHDKDWFDSLSSELGSADSKQTLPAALPIHNRISDTRFRNSIDI</sequence>
<organism evidence="2 3">
    <name type="scientific">Paenibacillus ginsengarvi</name>
    <dbReference type="NCBI Taxonomy" id="400777"/>
    <lineage>
        <taxon>Bacteria</taxon>
        <taxon>Bacillati</taxon>
        <taxon>Bacillota</taxon>
        <taxon>Bacilli</taxon>
        <taxon>Bacillales</taxon>
        <taxon>Paenibacillaceae</taxon>
        <taxon>Paenibacillus</taxon>
    </lineage>
</organism>
<dbReference type="SMART" id="SM00914">
    <property type="entry name" value="IDEAL"/>
    <property type="match status" value="1"/>
</dbReference>
<accession>A0A3B0C714</accession>
<evidence type="ECO:0000259" key="1">
    <source>
        <dbReference type="SMART" id="SM00914"/>
    </source>
</evidence>
<keyword evidence="3" id="KW-1185">Reference proteome</keyword>
<protein>
    <submittedName>
        <fullName evidence="2">IDEAL domain-containing protein</fullName>
    </submittedName>
</protein>
<dbReference type="Proteomes" id="UP000282311">
    <property type="component" value="Unassembled WGS sequence"/>
</dbReference>
<dbReference type="InterPro" id="IPR014957">
    <property type="entry name" value="IDEAL_dom"/>
</dbReference>
<dbReference type="RefSeq" id="WP_120749099.1">
    <property type="nucleotide sequence ID" value="NZ_RBAH01000015.1"/>
</dbReference>
<feature type="domain" description="IDEAL" evidence="1">
    <location>
        <begin position="61"/>
        <end position="96"/>
    </location>
</feature>
<gene>
    <name evidence="2" type="ORF">D7M11_20440</name>
</gene>
<evidence type="ECO:0000313" key="3">
    <source>
        <dbReference type="Proteomes" id="UP000282311"/>
    </source>
</evidence>
<name>A0A3B0C714_9BACL</name>
<dbReference type="OrthoDB" id="2427704at2"/>
<dbReference type="EMBL" id="RBAH01000015">
    <property type="protein sequence ID" value="RKN80511.1"/>
    <property type="molecule type" value="Genomic_DNA"/>
</dbReference>
<reference evidence="2 3" key="1">
    <citation type="journal article" date="2007" name="Int. J. Syst. Evol. Microbiol.">
        <title>Paenibacillus ginsengarvi sp. nov., isolated from soil from ginseng cultivation.</title>
        <authorList>
            <person name="Yoon M.H."/>
            <person name="Ten L.N."/>
            <person name="Im W.T."/>
        </authorList>
    </citation>
    <scope>NUCLEOTIDE SEQUENCE [LARGE SCALE GENOMIC DNA]</scope>
    <source>
        <strain evidence="2 3">KCTC 13059</strain>
    </source>
</reference>
<evidence type="ECO:0000313" key="2">
    <source>
        <dbReference type="EMBL" id="RKN80511.1"/>
    </source>
</evidence>
<dbReference type="AlphaFoldDB" id="A0A3B0C714"/>
<comment type="caution">
    <text evidence="2">The sequence shown here is derived from an EMBL/GenBank/DDBJ whole genome shotgun (WGS) entry which is preliminary data.</text>
</comment>
<dbReference type="Pfam" id="PF08858">
    <property type="entry name" value="IDEAL"/>
    <property type="match status" value="1"/>
</dbReference>